<reference evidence="8 9" key="1">
    <citation type="submission" date="2019-03" db="EMBL/GenBank/DDBJ databases">
        <title>Paraburkholderia sp. 4M-K11, isolated from subtropical forest soil.</title>
        <authorList>
            <person name="Gao Z.-H."/>
            <person name="Qiu L.-H."/>
        </authorList>
    </citation>
    <scope>NUCLEOTIDE SEQUENCE [LARGE SCALE GENOMIC DNA]</scope>
    <source>
        <strain evidence="8 9">4M-K11</strain>
    </source>
</reference>
<name>A0A4V2ZY81_9BURK</name>
<feature type="transmembrane region" description="Helical" evidence="7">
    <location>
        <begin position="184"/>
        <end position="208"/>
    </location>
</feature>
<protein>
    <recommendedName>
        <fullName evidence="10">O-antigen/teichoic acid export membrane protein</fullName>
    </recommendedName>
</protein>
<dbReference type="Pfam" id="PF13440">
    <property type="entry name" value="Polysacc_synt_3"/>
    <property type="match status" value="1"/>
</dbReference>
<dbReference type="Proteomes" id="UP000295722">
    <property type="component" value="Unassembled WGS sequence"/>
</dbReference>
<proteinExistence type="predicted"/>
<evidence type="ECO:0000313" key="8">
    <source>
        <dbReference type="EMBL" id="TDG19199.1"/>
    </source>
</evidence>
<dbReference type="GO" id="GO:0005886">
    <property type="term" value="C:plasma membrane"/>
    <property type="evidence" value="ECO:0007669"/>
    <property type="project" value="UniProtKB-SubCell"/>
</dbReference>
<sequence length="514" mass="56171">MTAKPNLKRSAIFNLLGSVLPLFVSLVCTPVYLHHIGVERYGILAILWMLQGYFGFFDFGFSFATSNRIAQLSRATPAERESVFWTGLLLNLGFGLVGALLLFALMHIMLAQFDIGPILSAELRPAQSWICALVPLTNLTAACNGAMTGREQFGTCNSVQFIVGMLHQLVPICVAMAFGPSLHYLVFATLLASVMSLILTFGTMAYVFPLRLAAGPDRRHVRQLFSYGAWISITSFANPVLETADRLLIGRVLGAQAVTYYQVPFNLAGRARLVPSVITRTLFPRLSALDSHDAAQLSLLALRGLTHVMTPAVVFGIFLMRPFLSLWVGQDFANRAASVGETILLGVWINSLASVLSCHLQAKGRPGVVARFQLVETVLFIASLWWALHALGVLGAALAWSARCALDGALLFWAAHFGREHLRQLCVPVLLILAAYGGSFVLDSLSLVGLTVWIGLTCTAIAWSISAEPRASTQIVQVLASFFQRNRERIRKRRNPREAGNEIASNRATRESGQ</sequence>
<dbReference type="PANTHER" id="PTHR30250:SF26">
    <property type="entry name" value="PSMA PROTEIN"/>
    <property type="match status" value="1"/>
</dbReference>
<dbReference type="RefSeq" id="WP_133198653.1">
    <property type="nucleotide sequence ID" value="NZ_JBHUCW010000018.1"/>
</dbReference>
<organism evidence="8 9">
    <name type="scientific">Paraburkholderia silviterrae</name>
    <dbReference type="NCBI Taxonomy" id="2528715"/>
    <lineage>
        <taxon>Bacteria</taxon>
        <taxon>Pseudomonadati</taxon>
        <taxon>Pseudomonadota</taxon>
        <taxon>Betaproteobacteria</taxon>
        <taxon>Burkholderiales</taxon>
        <taxon>Burkholderiaceae</taxon>
        <taxon>Paraburkholderia</taxon>
    </lineage>
</organism>
<evidence type="ECO:0000256" key="2">
    <source>
        <dbReference type="ARBA" id="ARBA00022475"/>
    </source>
</evidence>
<gene>
    <name evidence="8" type="ORF">EYW47_31120</name>
</gene>
<evidence type="ECO:0000256" key="1">
    <source>
        <dbReference type="ARBA" id="ARBA00004651"/>
    </source>
</evidence>
<feature type="transmembrane region" description="Helical" evidence="7">
    <location>
        <begin position="305"/>
        <end position="324"/>
    </location>
</feature>
<keyword evidence="9" id="KW-1185">Reference proteome</keyword>
<keyword evidence="4 7" id="KW-1133">Transmembrane helix</keyword>
<feature type="transmembrane region" description="Helical" evidence="7">
    <location>
        <begin position="448"/>
        <end position="465"/>
    </location>
</feature>
<feature type="transmembrane region" description="Helical" evidence="7">
    <location>
        <begin position="82"/>
        <end position="106"/>
    </location>
</feature>
<feature type="transmembrane region" description="Helical" evidence="7">
    <location>
        <begin position="12"/>
        <end position="35"/>
    </location>
</feature>
<dbReference type="EMBL" id="SMRP01000023">
    <property type="protein sequence ID" value="TDG19199.1"/>
    <property type="molecule type" value="Genomic_DNA"/>
</dbReference>
<evidence type="ECO:0000256" key="7">
    <source>
        <dbReference type="SAM" id="Phobius"/>
    </source>
</evidence>
<dbReference type="OrthoDB" id="8766744at2"/>
<comment type="caution">
    <text evidence="8">The sequence shown here is derived from an EMBL/GenBank/DDBJ whole genome shotgun (WGS) entry which is preliminary data.</text>
</comment>
<evidence type="ECO:0000256" key="6">
    <source>
        <dbReference type="SAM" id="MobiDB-lite"/>
    </source>
</evidence>
<feature type="transmembrane region" description="Helical" evidence="7">
    <location>
        <begin position="126"/>
        <end position="147"/>
    </location>
</feature>
<feature type="transmembrane region" description="Helical" evidence="7">
    <location>
        <begin position="336"/>
        <end position="356"/>
    </location>
</feature>
<evidence type="ECO:0008006" key="10">
    <source>
        <dbReference type="Google" id="ProtNLM"/>
    </source>
</evidence>
<comment type="subcellular location">
    <subcellularLocation>
        <location evidence="1">Cell membrane</location>
        <topology evidence="1">Multi-pass membrane protein</topology>
    </subcellularLocation>
</comment>
<dbReference type="InterPro" id="IPR050833">
    <property type="entry name" value="Poly_Biosynth_Transport"/>
</dbReference>
<keyword evidence="3 7" id="KW-0812">Transmembrane</keyword>
<evidence type="ECO:0000256" key="3">
    <source>
        <dbReference type="ARBA" id="ARBA00022692"/>
    </source>
</evidence>
<evidence type="ECO:0000256" key="5">
    <source>
        <dbReference type="ARBA" id="ARBA00023136"/>
    </source>
</evidence>
<dbReference type="AlphaFoldDB" id="A0A4V2ZY81"/>
<dbReference type="PANTHER" id="PTHR30250">
    <property type="entry name" value="PST FAMILY PREDICTED COLANIC ACID TRANSPORTER"/>
    <property type="match status" value="1"/>
</dbReference>
<feature type="region of interest" description="Disordered" evidence="6">
    <location>
        <begin position="494"/>
        <end position="514"/>
    </location>
</feature>
<accession>A0A4V2ZY81</accession>
<feature type="transmembrane region" description="Helical" evidence="7">
    <location>
        <begin position="159"/>
        <end position="178"/>
    </location>
</feature>
<keyword evidence="5 7" id="KW-0472">Membrane</keyword>
<evidence type="ECO:0000313" key="9">
    <source>
        <dbReference type="Proteomes" id="UP000295722"/>
    </source>
</evidence>
<evidence type="ECO:0000256" key="4">
    <source>
        <dbReference type="ARBA" id="ARBA00022989"/>
    </source>
</evidence>
<keyword evidence="2" id="KW-1003">Cell membrane</keyword>
<feature type="transmembrane region" description="Helical" evidence="7">
    <location>
        <begin position="41"/>
        <end position="61"/>
    </location>
</feature>